<dbReference type="AlphaFoldDB" id="A0A8B6EPA0"/>
<gene>
    <name evidence="1" type="ORF">MGAL_10B034161</name>
</gene>
<keyword evidence="2" id="KW-1185">Reference proteome</keyword>
<comment type="caution">
    <text evidence="1">The sequence shown here is derived from an EMBL/GenBank/DDBJ whole genome shotgun (WGS) entry which is preliminary data.</text>
</comment>
<sequence length="736" mass="83478">MRPVLETAENLPVLPNSINCTITEGCTAVECCVESVRLQRYFHTILTIDPCHYNMTVEIDRYTFNVNIQDKPWETIWNVWLNGVVRLDLNVYDVYNEKQFLVNMNVSICFEDGGPCDLDNIPVLENSLLNKGQCDFNTQFPVKDFSISTFADDKGLTHVSPYPDYFVAQVLDTLMVSPFMSELSCDWDASPWTPPGHDGWKRECAAVENYYNLYDTGSIDLLREGNCNGTICNITETVTSSTTETNCISISDCTGFRCCVEDTRLTRSFVFGIYIDACNFTLTLVIEELEYVIYLADLSFDFSLIAWSAENELPLPLPNYGIVQLLKETNMATYMKDVECDRSGFTSTDGWINDCTLTTSNIPVLDTNTSCHLLSQCTSATCCLTVGTINRTVSIDLEIDPCDQSMSIRIENYVHNTSLYGFGFGILQKFYLENILRVEYVVYDLESDHQYLVDLNVSVCFEFAGPCELTSTMFHKTFLPKMPCQWQTGFIQTDFSLAAWRIENDIGPTALLYPVDIARLIKELGLGDYLMDSPCSRLNGSYVPHSRCGNVVNKPVLPTNTHCYIPESCTSFKCCQDIEVISSTFETSIELDPCNFLLRIRIEKLAFDMTFFDFAWDFSYNKWATDRGHNPDESLPSDLLAKLLEETNLQGYLKEPQCELSTNWTKDCAMNMTLPLLSSDVSCHVTSLCTGIQCCVDNDLLNRTLDFSILLDPCEKRLSISIEQTRYNTTFSNINW</sequence>
<dbReference type="OrthoDB" id="6129396at2759"/>
<name>A0A8B6EPA0_MYTGA</name>
<proteinExistence type="predicted"/>
<reference evidence="1" key="1">
    <citation type="submission" date="2018-11" db="EMBL/GenBank/DDBJ databases">
        <authorList>
            <person name="Alioto T."/>
            <person name="Alioto T."/>
        </authorList>
    </citation>
    <scope>NUCLEOTIDE SEQUENCE</scope>
</reference>
<protein>
    <submittedName>
        <fullName evidence="1">Uncharacterized protein</fullName>
    </submittedName>
</protein>
<dbReference type="EMBL" id="UYJE01005339">
    <property type="protein sequence ID" value="VDI36462.1"/>
    <property type="molecule type" value="Genomic_DNA"/>
</dbReference>
<dbReference type="Proteomes" id="UP000596742">
    <property type="component" value="Unassembled WGS sequence"/>
</dbReference>
<evidence type="ECO:0000313" key="1">
    <source>
        <dbReference type="EMBL" id="VDI36462.1"/>
    </source>
</evidence>
<evidence type="ECO:0000313" key="2">
    <source>
        <dbReference type="Proteomes" id="UP000596742"/>
    </source>
</evidence>
<accession>A0A8B6EPA0</accession>
<organism evidence="1 2">
    <name type="scientific">Mytilus galloprovincialis</name>
    <name type="common">Mediterranean mussel</name>
    <dbReference type="NCBI Taxonomy" id="29158"/>
    <lineage>
        <taxon>Eukaryota</taxon>
        <taxon>Metazoa</taxon>
        <taxon>Spiralia</taxon>
        <taxon>Lophotrochozoa</taxon>
        <taxon>Mollusca</taxon>
        <taxon>Bivalvia</taxon>
        <taxon>Autobranchia</taxon>
        <taxon>Pteriomorphia</taxon>
        <taxon>Mytilida</taxon>
        <taxon>Mytiloidea</taxon>
        <taxon>Mytilidae</taxon>
        <taxon>Mytilinae</taxon>
        <taxon>Mytilus</taxon>
    </lineage>
</organism>
<feature type="non-terminal residue" evidence="1">
    <location>
        <position position="1"/>
    </location>
</feature>